<dbReference type="PANTHER" id="PTHR24300:SF375">
    <property type="entry name" value="CYTOCHROME P450 FAMILY"/>
    <property type="match status" value="1"/>
</dbReference>
<keyword evidence="7" id="KW-1185">Reference proteome</keyword>
<proteinExistence type="inferred from homology"/>
<keyword evidence="5" id="KW-0732">Signal</keyword>
<dbReference type="EMBL" id="CAJVCH010036460">
    <property type="protein sequence ID" value="CAG7716178.1"/>
    <property type="molecule type" value="Genomic_DNA"/>
</dbReference>
<feature type="chain" id="PRO_5035166621" description="Cytochrome P450" evidence="5">
    <location>
        <begin position="19"/>
        <end position="304"/>
    </location>
</feature>
<evidence type="ECO:0000256" key="4">
    <source>
        <dbReference type="SAM" id="Phobius"/>
    </source>
</evidence>
<name>A0A8J2NNJ4_9HEXA</name>
<dbReference type="GO" id="GO:0005506">
    <property type="term" value="F:iron ion binding"/>
    <property type="evidence" value="ECO:0007669"/>
    <property type="project" value="InterPro"/>
</dbReference>
<reference evidence="6" key="1">
    <citation type="submission" date="2021-06" db="EMBL/GenBank/DDBJ databases">
        <authorList>
            <person name="Hodson N. C."/>
            <person name="Mongue J. A."/>
            <person name="Jaron S. K."/>
        </authorList>
    </citation>
    <scope>NUCLEOTIDE SEQUENCE</scope>
</reference>
<evidence type="ECO:0000256" key="1">
    <source>
        <dbReference type="ARBA" id="ARBA00010617"/>
    </source>
</evidence>
<keyword evidence="2" id="KW-0479">Metal-binding</keyword>
<keyword evidence="4" id="KW-0472">Membrane</keyword>
<dbReference type="GO" id="GO:0005737">
    <property type="term" value="C:cytoplasm"/>
    <property type="evidence" value="ECO:0007669"/>
    <property type="project" value="TreeGrafter"/>
</dbReference>
<dbReference type="OrthoDB" id="2789670at2759"/>
<feature type="signal peptide" evidence="5">
    <location>
        <begin position="1"/>
        <end position="18"/>
    </location>
</feature>
<evidence type="ECO:0000313" key="6">
    <source>
        <dbReference type="EMBL" id="CAG7716178.1"/>
    </source>
</evidence>
<dbReference type="InterPro" id="IPR050182">
    <property type="entry name" value="Cytochrome_P450_fam2"/>
</dbReference>
<dbReference type="GO" id="GO:0006082">
    <property type="term" value="P:organic acid metabolic process"/>
    <property type="evidence" value="ECO:0007669"/>
    <property type="project" value="TreeGrafter"/>
</dbReference>
<dbReference type="GO" id="GO:0020037">
    <property type="term" value="F:heme binding"/>
    <property type="evidence" value="ECO:0007669"/>
    <property type="project" value="InterPro"/>
</dbReference>
<dbReference type="Proteomes" id="UP000708208">
    <property type="component" value="Unassembled WGS sequence"/>
</dbReference>
<dbReference type="Pfam" id="PF00067">
    <property type="entry name" value="p450"/>
    <property type="match status" value="1"/>
</dbReference>
<evidence type="ECO:0000313" key="7">
    <source>
        <dbReference type="Proteomes" id="UP000708208"/>
    </source>
</evidence>
<accession>A0A8J2NNJ4</accession>
<dbReference type="AlphaFoldDB" id="A0A8J2NNJ4"/>
<feature type="transmembrane region" description="Helical" evidence="4">
    <location>
        <begin position="28"/>
        <end position="43"/>
    </location>
</feature>
<comment type="similarity">
    <text evidence="1">Belongs to the cytochrome P450 family.</text>
</comment>
<dbReference type="InterPro" id="IPR001128">
    <property type="entry name" value="Cyt_P450"/>
</dbReference>
<comment type="caution">
    <text evidence="6">The sequence shown here is derived from an EMBL/GenBank/DDBJ whole genome shotgun (WGS) entry which is preliminary data.</text>
</comment>
<sequence>MVFAAILFLLIILAIILSSKRKNESLPPGPGMPAIVFFLWVFWHRNGGKFLMRIGKKNGPIVQAGLGKFKLLILNGAEVIKEAGKHPMLNGRADTMYKRFMGSQGILWVDHSSQMRKFLFRNSKHFGLGGKAAEKNIHEEISILFKYFNSFRGRPFSVKHAFNIPTMNGVLHRFLGDKIPHDDPKLISLLERMSLMVEVPNPLMRACILVPDLAKWIPGSLSGQNLVQKVTQDAFEIYEPYMRNHLKLRIPDEPRDLIDALMDEVESTADSQSPFHVSNNPIFPLLYDMLNAAIETTAAMLEWI</sequence>
<organism evidence="6 7">
    <name type="scientific">Allacma fusca</name>
    <dbReference type="NCBI Taxonomy" id="39272"/>
    <lineage>
        <taxon>Eukaryota</taxon>
        <taxon>Metazoa</taxon>
        <taxon>Ecdysozoa</taxon>
        <taxon>Arthropoda</taxon>
        <taxon>Hexapoda</taxon>
        <taxon>Collembola</taxon>
        <taxon>Symphypleona</taxon>
        <taxon>Sminthuridae</taxon>
        <taxon>Allacma</taxon>
    </lineage>
</organism>
<dbReference type="PANTHER" id="PTHR24300">
    <property type="entry name" value="CYTOCHROME P450 508A4-RELATED"/>
    <property type="match status" value="1"/>
</dbReference>
<dbReference type="GO" id="GO:0016712">
    <property type="term" value="F:oxidoreductase activity, acting on paired donors, with incorporation or reduction of molecular oxygen, reduced flavin or flavoprotein as one donor, and incorporation of one atom of oxygen"/>
    <property type="evidence" value="ECO:0007669"/>
    <property type="project" value="TreeGrafter"/>
</dbReference>
<dbReference type="GO" id="GO:0006805">
    <property type="term" value="P:xenobiotic metabolic process"/>
    <property type="evidence" value="ECO:0007669"/>
    <property type="project" value="TreeGrafter"/>
</dbReference>
<evidence type="ECO:0000256" key="2">
    <source>
        <dbReference type="ARBA" id="ARBA00022723"/>
    </source>
</evidence>
<protein>
    <recommendedName>
        <fullName evidence="8">Cytochrome P450</fullName>
    </recommendedName>
</protein>
<keyword evidence="3" id="KW-0408">Iron</keyword>
<keyword evidence="4" id="KW-0812">Transmembrane</keyword>
<gene>
    <name evidence="6" type="ORF">AFUS01_LOCUS5705</name>
</gene>
<evidence type="ECO:0008006" key="8">
    <source>
        <dbReference type="Google" id="ProtNLM"/>
    </source>
</evidence>
<evidence type="ECO:0000256" key="3">
    <source>
        <dbReference type="ARBA" id="ARBA00023004"/>
    </source>
</evidence>
<evidence type="ECO:0000256" key="5">
    <source>
        <dbReference type="SAM" id="SignalP"/>
    </source>
</evidence>
<keyword evidence="4" id="KW-1133">Transmembrane helix</keyword>
<feature type="non-terminal residue" evidence="6">
    <location>
        <position position="304"/>
    </location>
</feature>